<dbReference type="eggNOG" id="COG2231">
    <property type="taxonomic scope" value="Bacteria"/>
</dbReference>
<dbReference type="CDD" id="cd00056">
    <property type="entry name" value="ENDO3c"/>
    <property type="match status" value="1"/>
</dbReference>
<gene>
    <name evidence="12" type="ordered locus">Slip_2169</name>
</gene>
<keyword evidence="9" id="KW-0234">DNA repair</keyword>
<evidence type="ECO:0000256" key="6">
    <source>
        <dbReference type="ARBA" id="ARBA00022801"/>
    </source>
</evidence>
<dbReference type="InterPro" id="IPR023170">
    <property type="entry name" value="HhH_base_excis_C"/>
</dbReference>
<keyword evidence="10" id="KW-0326">Glycosidase</keyword>
<dbReference type="Pfam" id="PF00730">
    <property type="entry name" value="HhH-GPD"/>
    <property type="match status" value="1"/>
</dbReference>
<dbReference type="PIRSF" id="PIRSF001435">
    <property type="entry name" value="Nth"/>
    <property type="match status" value="1"/>
</dbReference>
<dbReference type="InterPro" id="IPR003265">
    <property type="entry name" value="HhH-GPD_domain"/>
</dbReference>
<dbReference type="GO" id="GO:0051539">
    <property type="term" value="F:4 iron, 4 sulfur cluster binding"/>
    <property type="evidence" value="ECO:0007669"/>
    <property type="project" value="UniProtKB-KW"/>
</dbReference>
<accession>D7CJ33</accession>
<keyword evidence="13" id="KW-1185">Reference proteome</keyword>
<keyword evidence="5" id="KW-0227">DNA damage</keyword>
<dbReference type="PANTHER" id="PTHR10359:SF19">
    <property type="entry name" value="DNA REPAIR GLYCOSYLASE MJ1434-RELATED"/>
    <property type="match status" value="1"/>
</dbReference>
<keyword evidence="8" id="KW-0411">Iron-sulfur</keyword>
<dbReference type="GO" id="GO:0046872">
    <property type="term" value="F:metal ion binding"/>
    <property type="evidence" value="ECO:0007669"/>
    <property type="project" value="UniProtKB-KW"/>
</dbReference>
<comment type="similarity">
    <text evidence="2">Belongs to the Nth/MutY family.</text>
</comment>
<evidence type="ECO:0000256" key="4">
    <source>
        <dbReference type="ARBA" id="ARBA00022723"/>
    </source>
</evidence>
<dbReference type="HOGENOM" id="CLU_012862_6_0_9"/>
<protein>
    <submittedName>
        <fullName evidence="12">HhH-GPD family protein</fullName>
    </submittedName>
</protein>
<evidence type="ECO:0000256" key="1">
    <source>
        <dbReference type="ARBA" id="ARBA00001966"/>
    </source>
</evidence>
<dbReference type="SUPFAM" id="SSF48150">
    <property type="entry name" value="DNA-glycosylase"/>
    <property type="match status" value="1"/>
</dbReference>
<keyword evidence="4" id="KW-0479">Metal-binding</keyword>
<dbReference type="KEGG" id="slp:Slip_2169"/>
<evidence type="ECO:0000256" key="9">
    <source>
        <dbReference type="ARBA" id="ARBA00023204"/>
    </source>
</evidence>
<dbReference type="AlphaFoldDB" id="D7CJ33"/>
<sequence>MLKEDIRTELLEIFQELLDHFGPRHWWPGETALEVIVGAILTQNVAWNNVEKAINNLKEEGLLSISGLIKTRVEKLGNLIRPARYYNQKAARLKAFAELVNIKYEGDLEKLLSLSTPELRMELLALKGIGPETADSILLYAANRPVFVVDAYTKRIFQRLGYLEADVGYSVVQDFFTSNLPCETYLFNEYHALIVALGNRICLARRPLCQKCPLLHRCKTSSLEKENSETALGTTMGCT</sequence>
<evidence type="ECO:0000313" key="12">
    <source>
        <dbReference type="EMBL" id="ADI02911.1"/>
    </source>
</evidence>
<proteinExistence type="inferred from homology"/>
<keyword evidence="7" id="KW-0408">Iron</keyword>
<evidence type="ECO:0000256" key="2">
    <source>
        <dbReference type="ARBA" id="ARBA00008343"/>
    </source>
</evidence>
<dbReference type="Gene3D" id="1.10.340.30">
    <property type="entry name" value="Hypothetical protein, domain 2"/>
    <property type="match status" value="1"/>
</dbReference>
<dbReference type="Proteomes" id="UP000000378">
    <property type="component" value="Chromosome"/>
</dbReference>
<dbReference type="STRING" id="643648.Slip_2169"/>
<dbReference type="GO" id="GO:0006284">
    <property type="term" value="P:base-excision repair"/>
    <property type="evidence" value="ECO:0007669"/>
    <property type="project" value="InterPro"/>
</dbReference>
<evidence type="ECO:0000313" key="13">
    <source>
        <dbReference type="Proteomes" id="UP000000378"/>
    </source>
</evidence>
<dbReference type="PANTHER" id="PTHR10359">
    <property type="entry name" value="A/G-SPECIFIC ADENINE GLYCOSYLASE/ENDONUCLEASE III"/>
    <property type="match status" value="1"/>
</dbReference>
<evidence type="ECO:0000256" key="3">
    <source>
        <dbReference type="ARBA" id="ARBA00022485"/>
    </source>
</evidence>
<dbReference type="GO" id="GO:0016798">
    <property type="term" value="F:hydrolase activity, acting on glycosyl bonds"/>
    <property type="evidence" value="ECO:0007669"/>
    <property type="project" value="UniProtKB-KW"/>
</dbReference>
<name>D7CJ33_SYNLT</name>
<reference evidence="13" key="1">
    <citation type="journal article" date="2010" name="Stand. Genomic Sci.">
        <title>Complete genome sequence of Syntrophothermus lipocalidus type strain (TGB-C1T).</title>
        <authorList>
            <consortium name="US DOE Joint Genome Institute (JGI-PGF)"/>
            <person name="Djao O."/>
            <person name="Zhang X."/>
            <person name="Lucas S."/>
            <person name="Lapidus A."/>
            <person name="Glavina Del Rio T."/>
            <person name="Nolan M."/>
            <person name="Tice H."/>
            <person name="Cheng J."/>
            <person name="Han C."/>
            <person name="Tapia R."/>
            <person name="Goodwin L."/>
            <person name="Pitluck S."/>
            <person name="Liolios K."/>
            <person name="Ivanova N."/>
            <person name="Mavromatis K."/>
            <person name="Mikhailova N."/>
            <person name="Ovchinnikova G."/>
            <person name="Pati A."/>
            <person name="Brambilla E."/>
            <person name="Chen A."/>
            <person name="Palaniappan K."/>
            <person name="Land M."/>
            <person name="Hauser L."/>
            <person name="Chang Y."/>
            <person name="Jeffries C."/>
            <person name="Rohde M."/>
            <person name="Sikorski J."/>
            <person name="Spring S."/>
            <person name="Goker M."/>
            <person name="Detter J."/>
            <person name="Woyke T."/>
            <person name="Bristow J."/>
            <person name="Eisen J."/>
            <person name="Markowitz V."/>
            <person name="Hugenholtz P."/>
            <person name="Kyrpides N."/>
            <person name="Klenk H."/>
        </authorList>
    </citation>
    <scope>NUCLEOTIDE SEQUENCE [LARGE SCALE GENOMIC DNA]</scope>
    <source>
        <strain evidence="13">DSM 12680 / TGB-C1</strain>
    </source>
</reference>
<feature type="domain" description="HhH-GPD" evidence="11">
    <location>
        <begin position="41"/>
        <end position="200"/>
    </location>
</feature>
<dbReference type="InterPro" id="IPR011257">
    <property type="entry name" value="DNA_glycosylase"/>
</dbReference>
<reference evidence="12 13" key="2">
    <citation type="journal article" date="2010" name="Stand. Genomic Sci.">
        <title>Complete genome sequence of Syntrophothermus lipocalidus type strain (TGB-C1).</title>
        <authorList>
            <person name="Djao O.D."/>
            <person name="Zhang X."/>
            <person name="Lucas S."/>
            <person name="Lapidus A."/>
            <person name="Del Rio T.G."/>
            <person name="Nolan M."/>
            <person name="Tice H."/>
            <person name="Cheng J.F."/>
            <person name="Han C."/>
            <person name="Tapia R."/>
            <person name="Goodwin L."/>
            <person name="Pitluck S."/>
            <person name="Liolios K."/>
            <person name="Ivanova N."/>
            <person name="Mavromatis K."/>
            <person name="Mikhailova N."/>
            <person name="Ovchinnikova G."/>
            <person name="Pati A."/>
            <person name="Brambilla E."/>
            <person name="Chen A."/>
            <person name="Palaniappan K."/>
            <person name="Land M."/>
            <person name="Hauser L."/>
            <person name="Chang Y.J."/>
            <person name="Jeffries C.D."/>
            <person name="Rohde M."/>
            <person name="Sikorski J."/>
            <person name="Spring S."/>
            <person name="Goker M."/>
            <person name="Detter J.C."/>
            <person name="Woyke T."/>
            <person name="Bristow J."/>
            <person name="Eisen J.A."/>
            <person name="Markowitz V."/>
            <person name="Hugenholtz P."/>
            <person name="Kyrpides N.C."/>
            <person name="Klenk H.P."/>
        </authorList>
    </citation>
    <scope>NUCLEOTIDE SEQUENCE [LARGE SCALE GENOMIC DNA]</scope>
    <source>
        <strain evidence="13">DSM 12680 / TGB-C1</strain>
    </source>
</reference>
<evidence type="ECO:0000259" key="11">
    <source>
        <dbReference type="SMART" id="SM00478"/>
    </source>
</evidence>
<evidence type="ECO:0000256" key="8">
    <source>
        <dbReference type="ARBA" id="ARBA00023014"/>
    </source>
</evidence>
<dbReference type="Gene3D" id="1.10.1670.10">
    <property type="entry name" value="Helix-hairpin-Helix base-excision DNA repair enzymes (C-terminal)"/>
    <property type="match status" value="1"/>
</dbReference>
<evidence type="ECO:0000256" key="7">
    <source>
        <dbReference type="ARBA" id="ARBA00023004"/>
    </source>
</evidence>
<dbReference type="SMART" id="SM00478">
    <property type="entry name" value="ENDO3c"/>
    <property type="match status" value="1"/>
</dbReference>
<keyword evidence="3" id="KW-0004">4Fe-4S</keyword>
<evidence type="ECO:0000256" key="10">
    <source>
        <dbReference type="ARBA" id="ARBA00023295"/>
    </source>
</evidence>
<keyword evidence="6" id="KW-0378">Hydrolase</keyword>
<comment type="cofactor">
    <cofactor evidence="1">
        <name>[4Fe-4S] cluster</name>
        <dbReference type="ChEBI" id="CHEBI:49883"/>
    </cofactor>
</comment>
<evidence type="ECO:0000256" key="5">
    <source>
        <dbReference type="ARBA" id="ARBA00022763"/>
    </source>
</evidence>
<organism evidence="12 13">
    <name type="scientific">Syntrophothermus lipocalidus (strain DSM 12680 / TGB-C1)</name>
    <dbReference type="NCBI Taxonomy" id="643648"/>
    <lineage>
        <taxon>Bacteria</taxon>
        <taxon>Bacillati</taxon>
        <taxon>Bacillota</taxon>
        <taxon>Clostridia</taxon>
        <taxon>Eubacteriales</taxon>
        <taxon>Syntrophomonadaceae</taxon>
        <taxon>Syntrophothermus</taxon>
    </lineage>
</organism>
<dbReference type="PROSITE" id="PS00764">
    <property type="entry name" value="ENDONUCLEASE_III_1"/>
    <property type="match status" value="1"/>
</dbReference>
<dbReference type="EMBL" id="CP002048">
    <property type="protein sequence ID" value="ADI02911.1"/>
    <property type="molecule type" value="Genomic_DNA"/>
</dbReference>
<dbReference type="InterPro" id="IPR004035">
    <property type="entry name" value="Endouclease-III_FeS-bd_BS"/>
</dbReference>